<keyword evidence="10" id="KW-1185">Reference proteome</keyword>
<feature type="transmembrane region" description="Helical" evidence="7">
    <location>
        <begin position="375"/>
        <end position="394"/>
    </location>
</feature>
<dbReference type="PANTHER" id="PTHR23506:SF23">
    <property type="entry name" value="GH10249P"/>
    <property type="match status" value="1"/>
</dbReference>
<feature type="transmembrane region" description="Helical" evidence="7">
    <location>
        <begin position="106"/>
        <end position="124"/>
    </location>
</feature>
<gene>
    <name evidence="9" type="ORF">EJ06DRAFT_350892</name>
</gene>
<feature type="transmembrane region" description="Helical" evidence="7">
    <location>
        <begin position="314"/>
        <end position="337"/>
    </location>
</feature>
<feature type="transmembrane region" description="Helical" evidence="7">
    <location>
        <begin position="72"/>
        <end position="94"/>
    </location>
</feature>
<evidence type="ECO:0000256" key="7">
    <source>
        <dbReference type="SAM" id="Phobius"/>
    </source>
</evidence>
<organism evidence="9 10">
    <name type="scientific">Trichodelitschia bisporula</name>
    <dbReference type="NCBI Taxonomy" id="703511"/>
    <lineage>
        <taxon>Eukaryota</taxon>
        <taxon>Fungi</taxon>
        <taxon>Dikarya</taxon>
        <taxon>Ascomycota</taxon>
        <taxon>Pezizomycotina</taxon>
        <taxon>Dothideomycetes</taxon>
        <taxon>Dothideomycetes incertae sedis</taxon>
        <taxon>Phaeotrichales</taxon>
        <taxon>Phaeotrichaceae</taxon>
        <taxon>Trichodelitschia</taxon>
    </lineage>
</organism>
<dbReference type="EMBL" id="ML996692">
    <property type="protein sequence ID" value="KAF2401603.1"/>
    <property type="molecule type" value="Genomic_DNA"/>
</dbReference>
<dbReference type="GO" id="GO:0022857">
    <property type="term" value="F:transmembrane transporter activity"/>
    <property type="evidence" value="ECO:0007669"/>
    <property type="project" value="InterPro"/>
</dbReference>
<dbReference type="Proteomes" id="UP000799640">
    <property type="component" value="Unassembled WGS sequence"/>
</dbReference>
<accession>A0A6G1HZW7</accession>
<keyword evidence="3 7" id="KW-0812">Transmembrane</keyword>
<feature type="transmembrane region" description="Helical" evidence="7">
    <location>
        <begin position="349"/>
        <end position="369"/>
    </location>
</feature>
<comment type="subcellular location">
    <subcellularLocation>
        <location evidence="1">Membrane</location>
        <topology evidence="1">Multi-pass membrane protein</topology>
    </subcellularLocation>
</comment>
<evidence type="ECO:0000256" key="5">
    <source>
        <dbReference type="ARBA" id="ARBA00023136"/>
    </source>
</evidence>
<dbReference type="PANTHER" id="PTHR23506">
    <property type="entry name" value="GH10249P"/>
    <property type="match status" value="1"/>
</dbReference>
<dbReference type="CDD" id="cd17325">
    <property type="entry name" value="MFS_MdtG_SLC18_like"/>
    <property type="match status" value="1"/>
</dbReference>
<evidence type="ECO:0000256" key="6">
    <source>
        <dbReference type="SAM" id="MobiDB-lite"/>
    </source>
</evidence>
<dbReference type="AlphaFoldDB" id="A0A6G1HZW7"/>
<feature type="region of interest" description="Disordered" evidence="6">
    <location>
        <begin position="231"/>
        <end position="268"/>
    </location>
</feature>
<feature type="transmembrane region" description="Helical" evidence="7">
    <location>
        <begin position="165"/>
        <end position="184"/>
    </location>
</feature>
<keyword evidence="4 7" id="KW-1133">Transmembrane helix</keyword>
<evidence type="ECO:0000256" key="1">
    <source>
        <dbReference type="ARBA" id="ARBA00004141"/>
    </source>
</evidence>
<feature type="compositionally biased region" description="Basic and acidic residues" evidence="6">
    <location>
        <begin position="235"/>
        <end position="251"/>
    </location>
</feature>
<evidence type="ECO:0000256" key="4">
    <source>
        <dbReference type="ARBA" id="ARBA00022989"/>
    </source>
</evidence>
<dbReference type="InterPro" id="IPR020846">
    <property type="entry name" value="MFS_dom"/>
</dbReference>
<dbReference type="GO" id="GO:0016020">
    <property type="term" value="C:membrane"/>
    <property type="evidence" value="ECO:0007669"/>
    <property type="project" value="UniProtKB-SubCell"/>
</dbReference>
<dbReference type="PROSITE" id="PS50850">
    <property type="entry name" value="MFS"/>
    <property type="match status" value="1"/>
</dbReference>
<dbReference type="InterPro" id="IPR050930">
    <property type="entry name" value="MFS_Vesicular_Transporter"/>
</dbReference>
<protein>
    <submittedName>
        <fullName evidence="9">Putative MFS amine transporter</fullName>
    </submittedName>
</protein>
<feature type="domain" description="Major facilitator superfamily (MFS) profile" evidence="8">
    <location>
        <begin position="35"/>
        <end position="479"/>
    </location>
</feature>
<evidence type="ECO:0000256" key="2">
    <source>
        <dbReference type="ARBA" id="ARBA00022448"/>
    </source>
</evidence>
<feature type="transmembrane region" description="Helical" evidence="7">
    <location>
        <begin position="130"/>
        <end position="153"/>
    </location>
</feature>
<dbReference type="OrthoDB" id="5086884at2759"/>
<evidence type="ECO:0000256" key="3">
    <source>
        <dbReference type="ARBA" id="ARBA00022692"/>
    </source>
</evidence>
<keyword evidence="2" id="KW-0813">Transport</keyword>
<dbReference type="Pfam" id="PF07690">
    <property type="entry name" value="MFS_1"/>
    <property type="match status" value="1"/>
</dbReference>
<dbReference type="SUPFAM" id="SSF103473">
    <property type="entry name" value="MFS general substrate transporter"/>
    <property type="match status" value="1"/>
</dbReference>
<sequence length="485" mass="51964">MHSGSMTRVWCALRGDGGVGRRPWALKHRSSKWFILTTIVCAIFTDIFLYAVIVPVIPFALTSRADIEEHDIQKWVTVLVAVYGGALSAFSPIAGWLSDHSSSRRLPLVCGLLALLGGTLLLNLGSSIGVFIAARILQGLSAAVVWVAGLALLADTVSENEVGEMFGYVLIAMSVALLLGPLLGGIVFERAGYNEVYAMVYALIGLDVAMRLLVIEKKVAKRWECVEEGSEGDVETARDTADVETKPEGDLTARNTSHAASTPTPPATPVKHAPAVLTLLKSRRLLCALWGTMVTSVVMTQFDSTLPLHVQQTFGWNATGAGLIFIPFVLPSIIAPIVGWATDRYGPRWLATAGFALLTPLQVLLRFVTHNTLSQKALLCALLALMGLALNLALPPITVEITSSVTRKERATPGLFGTKGAYAQAYGLFNTAWAAGALVGPIWAGFVRDARGWGTMTWSLAVLPAVSVVPVAVWTGGYAFKVRRE</sequence>
<evidence type="ECO:0000259" key="8">
    <source>
        <dbReference type="PROSITE" id="PS50850"/>
    </source>
</evidence>
<feature type="transmembrane region" description="Helical" evidence="7">
    <location>
        <begin position="196"/>
        <end position="214"/>
    </location>
</feature>
<dbReference type="InterPro" id="IPR011701">
    <property type="entry name" value="MFS"/>
</dbReference>
<evidence type="ECO:0000313" key="10">
    <source>
        <dbReference type="Proteomes" id="UP000799640"/>
    </source>
</evidence>
<keyword evidence="5 7" id="KW-0472">Membrane</keyword>
<feature type="transmembrane region" description="Helical" evidence="7">
    <location>
        <begin position="458"/>
        <end position="480"/>
    </location>
</feature>
<dbReference type="Gene3D" id="1.20.1250.20">
    <property type="entry name" value="MFS general substrate transporter like domains"/>
    <property type="match status" value="1"/>
</dbReference>
<reference evidence="9" key="1">
    <citation type="journal article" date="2020" name="Stud. Mycol.">
        <title>101 Dothideomycetes genomes: a test case for predicting lifestyles and emergence of pathogens.</title>
        <authorList>
            <person name="Haridas S."/>
            <person name="Albert R."/>
            <person name="Binder M."/>
            <person name="Bloem J."/>
            <person name="Labutti K."/>
            <person name="Salamov A."/>
            <person name="Andreopoulos B."/>
            <person name="Baker S."/>
            <person name="Barry K."/>
            <person name="Bills G."/>
            <person name="Bluhm B."/>
            <person name="Cannon C."/>
            <person name="Castanera R."/>
            <person name="Culley D."/>
            <person name="Daum C."/>
            <person name="Ezra D."/>
            <person name="Gonzalez J."/>
            <person name="Henrissat B."/>
            <person name="Kuo A."/>
            <person name="Liang C."/>
            <person name="Lipzen A."/>
            <person name="Lutzoni F."/>
            <person name="Magnuson J."/>
            <person name="Mondo S."/>
            <person name="Nolan M."/>
            <person name="Ohm R."/>
            <person name="Pangilinan J."/>
            <person name="Park H.-J."/>
            <person name="Ramirez L."/>
            <person name="Alfaro M."/>
            <person name="Sun H."/>
            <person name="Tritt A."/>
            <person name="Yoshinaga Y."/>
            <person name="Zwiers L.-H."/>
            <person name="Turgeon B."/>
            <person name="Goodwin S."/>
            <person name="Spatafora J."/>
            <person name="Crous P."/>
            <person name="Grigoriev I."/>
        </authorList>
    </citation>
    <scope>NUCLEOTIDE SEQUENCE</scope>
    <source>
        <strain evidence="9">CBS 262.69</strain>
    </source>
</reference>
<name>A0A6G1HZW7_9PEZI</name>
<feature type="transmembrane region" description="Helical" evidence="7">
    <location>
        <begin position="33"/>
        <end position="60"/>
    </location>
</feature>
<dbReference type="InterPro" id="IPR036259">
    <property type="entry name" value="MFS_trans_sf"/>
</dbReference>
<proteinExistence type="predicted"/>
<feature type="transmembrane region" description="Helical" evidence="7">
    <location>
        <begin position="425"/>
        <end position="446"/>
    </location>
</feature>
<feature type="transmembrane region" description="Helical" evidence="7">
    <location>
        <begin position="285"/>
        <end position="302"/>
    </location>
</feature>
<evidence type="ECO:0000313" key="9">
    <source>
        <dbReference type="EMBL" id="KAF2401603.1"/>
    </source>
</evidence>